<dbReference type="AlphaFoldDB" id="A0A072UK95"/>
<evidence type="ECO:0000313" key="2">
    <source>
        <dbReference type="EnsemblPlants" id="KEH26255"/>
    </source>
</evidence>
<reference evidence="1 3" key="1">
    <citation type="journal article" date="2011" name="Nature">
        <title>The Medicago genome provides insight into the evolution of rhizobial symbioses.</title>
        <authorList>
            <person name="Young N.D."/>
            <person name="Debelle F."/>
            <person name="Oldroyd G.E."/>
            <person name="Geurts R."/>
            <person name="Cannon S.B."/>
            <person name="Udvardi M.K."/>
            <person name="Benedito V.A."/>
            <person name="Mayer K.F."/>
            <person name="Gouzy J."/>
            <person name="Schoof H."/>
            <person name="Van de Peer Y."/>
            <person name="Proost S."/>
            <person name="Cook D.R."/>
            <person name="Meyers B.C."/>
            <person name="Spannagl M."/>
            <person name="Cheung F."/>
            <person name="De Mita S."/>
            <person name="Krishnakumar V."/>
            <person name="Gundlach H."/>
            <person name="Zhou S."/>
            <person name="Mudge J."/>
            <person name="Bharti A.K."/>
            <person name="Murray J.D."/>
            <person name="Naoumkina M.A."/>
            <person name="Rosen B."/>
            <person name="Silverstein K.A."/>
            <person name="Tang H."/>
            <person name="Rombauts S."/>
            <person name="Zhao P.X."/>
            <person name="Zhou P."/>
            <person name="Barbe V."/>
            <person name="Bardou P."/>
            <person name="Bechner M."/>
            <person name="Bellec A."/>
            <person name="Berger A."/>
            <person name="Berges H."/>
            <person name="Bidwell S."/>
            <person name="Bisseling T."/>
            <person name="Choisne N."/>
            <person name="Couloux A."/>
            <person name="Denny R."/>
            <person name="Deshpande S."/>
            <person name="Dai X."/>
            <person name="Doyle J.J."/>
            <person name="Dudez A.M."/>
            <person name="Farmer A.D."/>
            <person name="Fouteau S."/>
            <person name="Franken C."/>
            <person name="Gibelin C."/>
            <person name="Gish J."/>
            <person name="Goldstein S."/>
            <person name="Gonzalez A.J."/>
            <person name="Green P.J."/>
            <person name="Hallab A."/>
            <person name="Hartog M."/>
            <person name="Hua A."/>
            <person name="Humphray S.J."/>
            <person name="Jeong D.H."/>
            <person name="Jing Y."/>
            <person name="Jocker A."/>
            <person name="Kenton S.M."/>
            <person name="Kim D.J."/>
            <person name="Klee K."/>
            <person name="Lai H."/>
            <person name="Lang C."/>
            <person name="Lin S."/>
            <person name="Macmil S.L."/>
            <person name="Magdelenat G."/>
            <person name="Matthews L."/>
            <person name="McCorrison J."/>
            <person name="Monaghan E.L."/>
            <person name="Mun J.H."/>
            <person name="Najar F.Z."/>
            <person name="Nicholson C."/>
            <person name="Noirot C."/>
            <person name="O'Bleness M."/>
            <person name="Paule C.R."/>
            <person name="Poulain J."/>
            <person name="Prion F."/>
            <person name="Qin B."/>
            <person name="Qu C."/>
            <person name="Retzel E.F."/>
            <person name="Riddle C."/>
            <person name="Sallet E."/>
            <person name="Samain S."/>
            <person name="Samson N."/>
            <person name="Sanders I."/>
            <person name="Saurat O."/>
            <person name="Scarpelli C."/>
            <person name="Schiex T."/>
            <person name="Segurens B."/>
            <person name="Severin A.J."/>
            <person name="Sherrier D.J."/>
            <person name="Shi R."/>
            <person name="Sims S."/>
            <person name="Singer S.R."/>
            <person name="Sinharoy S."/>
            <person name="Sterck L."/>
            <person name="Viollet A."/>
            <person name="Wang B.B."/>
            <person name="Wang K."/>
            <person name="Wang M."/>
            <person name="Wang X."/>
            <person name="Warfsmann J."/>
            <person name="Weissenbach J."/>
            <person name="White D.D."/>
            <person name="White J.D."/>
            <person name="Wiley G.B."/>
            <person name="Wincker P."/>
            <person name="Xing Y."/>
            <person name="Yang L."/>
            <person name="Yao Z."/>
            <person name="Ying F."/>
            <person name="Zhai J."/>
            <person name="Zhou L."/>
            <person name="Zuber A."/>
            <person name="Denarie J."/>
            <person name="Dixon R.A."/>
            <person name="May G.D."/>
            <person name="Schwartz D.C."/>
            <person name="Rogers J."/>
            <person name="Quetier F."/>
            <person name="Town C.D."/>
            <person name="Roe B.A."/>
        </authorList>
    </citation>
    <scope>NUCLEOTIDE SEQUENCE [LARGE SCALE GENOMIC DNA]</scope>
    <source>
        <strain evidence="1">A17</strain>
        <strain evidence="2 3">cv. Jemalong A17</strain>
    </source>
</reference>
<keyword evidence="3" id="KW-1185">Reference proteome</keyword>
<dbReference type="HOGENOM" id="CLU_2472490_0_0_1"/>
<dbReference type="Proteomes" id="UP000002051">
    <property type="component" value="Chromosome 6"/>
</dbReference>
<accession>A0A072UK95</accession>
<name>A0A072UK95_MEDTR</name>
<evidence type="ECO:0000313" key="3">
    <source>
        <dbReference type="Proteomes" id="UP000002051"/>
    </source>
</evidence>
<sequence>MSIANSTTKTHGGWIVLSIDVHRLSQPKAHERRRRHSEVAEVLAVWKDLEFAKDICFIAESNDSNVVLTLNTHQQSSTYISSIIKDCI</sequence>
<evidence type="ECO:0000313" key="1">
    <source>
        <dbReference type="EMBL" id="KEH26255.1"/>
    </source>
</evidence>
<organism evidence="1 3">
    <name type="scientific">Medicago truncatula</name>
    <name type="common">Barrel medic</name>
    <name type="synonym">Medicago tribuloides</name>
    <dbReference type="NCBI Taxonomy" id="3880"/>
    <lineage>
        <taxon>Eukaryota</taxon>
        <taxon>Viridiplantae</taxon>
        <taxon>Streptophyta</taxon>
        <taxon>Embryophyta</taxon>
        <taxon>Tracheophyta</taxon>
        <taxon>Spermatophyta</taxon>
        <taxon>Magnoliopsida</taxon>
        <taxon>eudicotyledons</taxon>
        <taxon>Gunneridae</taxon>
        <taxon>Pentapetalae</taxon>
        <taxon>rosids</taxon>
        <taxon>fabids</taxon>
        <taxon>Fabales</taxon>
        <taxon>Fabaceae</taxon>
        <taxon>Papilionoideae</taxon>
        <taxon>50 kb inversion clade</taxon>
        <taxon>NPAAA clade</taxon>
        <taxon>Hologalegina</taxon>
        <taxon>IRL clade</taxon>
        <taxon>Trifolieae</taxon>
        <taxon>Medicago</taxon>
    </lineage>
</organism>
<dbReference type="EnsemblPlants" id="KEH26255">
    <property type="protein sequence ID" value="KEH26255"/>
    <property type="gene ID" value="MTR_6g048490"/>
</dbReference>
<reference evidence="1 3" key="2">
    <citation type="journal article" date="2014" name="BMC Genomics">
        <title>An improved genome release (version Mt4.0) for the model legume Medicago truncatula.</title>
        <authorList>
            <person name="Tang H."/>
            <person name="Krishnakumar V."/>
            <person name="Bidwell S."/>
            <person name="Rosen B."/>
            <person name="Chan A."/>
            <person name="Zhou S."/>
            <person name="Gentzbittel L."/>
            <person name="Childs K.L."/>
            <person name="Yandell M."/>
            <person name="Gundlach H."/>
            <person name="Mayer K.F."/>
            <person name="Schwartz D.C."/>
            <person name="Town C.D."/>
        </authorList>
    </citation>
    <scope>GENOME REANNOTATION</scope>
    <source>
        <strain evidence="1">A17</strain>
        <strain evidence="2 3">cv. Jemalong A17</strain>
    </source>
</reference>
<dbReference type="EMBL" id="CM001222">
    <property type="protein sequence ID" value="KEH26255.1"/>
    <property type="molecule type" value="Genomic_DNA"/>
</dbReference>
<proteinExistence type="predicted"/>
<protein>
    <submittedName>
        <fullName evidence="1 2">Uncharacterized protein</fullName>
    </submittedName>
</protein>
<gene>
    <name evidence="1" type="ordered locus">MTR_6g048490</name>
</gene>
<reference evidence="2" key="3">
    <citation type="submission" date="2015-04" db="UniProtKB">
        <authorList>
            <consortium name="EnsemblPlants"/>
        </authorList>
    </citation>
    <scope>IDENTIFICATION</scope>
    <source>
        <strain evidence="2">cv. Jemalong A17</strain>
    </source>
</reference>